<keyword evidence="1" id="KW-0812">Transmembrane</keyword>
<feature type="transmembrane region" description="Helical" evidence="1">
    <location>
        <begin position="58"/>
        <end position="84"/>
    </location>
</feature>
<feature type="transmembrane region" description="Helical" evidence="1">
    <location>
        <begin position="28"/>
        <end position="46"/>
    </location>
</feature>
<feature type="transmembrane region" description="Helical" evidence="1">
    <location>
        <begin position="115"/>
        <end position="134"/>
    </location>
</feature>
<evidence type="ECO:0008006" key="4">
    <source>
        <dbReference type="Google" id="ProtNLM"/>
    </source>
</evidence>
<organism evidence="2 3">
    <name type="scientific">Deinococcus lacus</name>
    <dbReference type="NCBI Taxonomy" id="392561"/>
    <lineage>
        <taxon>Bacteria</taxon>
        <taxon>Thermotogati</taxon>
        <taxon>Deinococcota</taxon>
        <taxon>Deinococci</taxon>
        <taxon>Deinococcales</taxon>
        <taxon>Deinococcaceae</taxon>
        <taxon>Deinococcus</taxon>
    </lineage>
</organism>
<dbReference type="RefSeq" id="WP_380082236.1">
    <property type="nucleotide sequence ID" value="NZ_JBHSWD010000001.1"/>
</dbReference>
<reference evidence="3" key="1">
    <citation type="journal article" date="2019" name="Int. J. Syst. Evol. Microbiol.">
        <title>The Global Catalogue of Microorganisms (GCM) 10K type strain sequencing project: providing services to taxonomists for standard genome sequencing and annotation.</title>
        <authorList>
            <consortium name="The Broad Institute Genomics Platform"/>
            <consortium name="The Broad Institute Genome Sequencing Center for Infectious Disease"/>
            <person name="Wu L."/>
            <person name="Ma J."/>
        </authorList>
    </citation>
    <scope>NUCLEOTIDE SEQUENCE [LARGE SCALE GENOMIC DNA]</scope>
    <source>
        <strain evidence="3">CGMCC 1.15772</strain>
    </source>
</reference>
<dbReference type="EMBL" id="JBHSWD010000001">
    <property type="protein sequence ID" value="MFC6591230.1"/>
    <property type="molecule type" value="Genomic_DNA"/>
</dbReference>
<comment type="caution">
    <text evidence="2">The sequence shown here is derived from an EMBL/GenBank/DDBJ whole genome shotgun (WGS) entry which is preliminary data.</text>
</comment>
<keyword evidence="1" id="KW-1133">Transmembrane helix</keyword>
<keyword evidence="1" id="KW-0472">Membrane</keyword>
<feature type="transmembrane region" description="Helical" evidence="1">
    <location>
        <begin position="90"/>
        <end position="108"/>
    </location>
</feature>
<evidence type="ECO:0000313" key="3">
    <source>
        <dbReference type="Proteomes" id="UP001596297"/>
    </source>
</evidence>
<protein>
    <recommendedName>
        <fullName evidence="4">DUF1097 domain-containing protein</fullName>
    </recommendedName>
</protein>
<proteinExistence type="predicted"/>
<name>A0ABW1YCU0_9DEIO</name>
<sequence length="198" mass="20780">MTVTHTQVTQTVRRPVQRARSGNAGRTLARLAGGILSLLALAYFLVTPGEWTGLLFAWVLLTLIADEFGGWFGYLGVALGALMLSGQSEASWILFPLVGGALTAALMVKHSGGWGVLPFAAALFALPLLGVASLGDKIDPALTLPAEPAFLQTALTAMLIGLGISLVRQVFLWARDLSRKQRLKADAKAALATGEAGL</sequence>
<evidence type="ECO:0000313" key="2">
    <source>
        <dbReference type="EMBL" id="MFC6591230.1"/>
    </source>
</evidence>
<feature type="transmembrane region" description="Helical" evidence="1">
    <location>
        <begin position="154"/>
        <end position="174"/>
    </location>
</feature>
<gene>
    <name evidence="2" type="ORF">ACFP81_03760</name>
</gene>
<accession>A0ABW1YCU0</accession>
<dbReference type="Proteomes" id="UP001596297">
    <property type="component" value="Unassembled WGS sequence"/>
</dbReference>
<evidence type="ECO:0000256" key="1">
    <source>
        <dbReference type="SAM" id="Phobius"/>
    </source>
</evidence>
<keyword evidence="3" id="KW-1185">Reference proteome</keyword>